<name>A0A517X1V5_9PLAN</name>
<feature type="domain" description="Inverse autotransporter beta-domain" evidence="2">
    <location>
        <begin position="50"/>
        <end position="149"/>
    </location>
</feature>
<organism evidence="3 4">
    <name type="scientific">Gimesia aquarii</name>
    <dbReference type="NCBI Taxonomy" id="2527964"/>
    <lineage>
        <taxon>Bacteria</taxon>
        <taxon>Pseudomonadati</taxon>
        <taxon>Planctomycetota</taxon>
        <taxon>Planctomycetia</taxon>
        <taxon>Planctomycetales</taxon>
        <taxon>Planctomycetaceae</taxon>
        <taxon>Gimesia</taxon>
    </lineage>
</organism>
<dbReference type="InterPro" id="IPR038177">
    <property type="entry name" value="IAT_beta_sf"/>
</dbReference>
<feature type="chain" id="PRO_5021944621" description="Inverse autotransporter beta-domain domain-containing protein" evidence="1">
    <location>
        <begin position="33"/>
        <end position="923"/>
    </location>
</feature>
<proteinExistence type="predicted"/>
<protein>
    <recommendedName>
        <fullName evidence="2">Inverse autotransporter beta-domain domain-containing protein</fullName>
    </recommendedName>
</protein>
<keyword evidence="4" id="KW-1185">Reference proteome</keyword>
<dbReference type="OrthoDB" id="245699at2"/>
<feature type="signal peptide" evidence="1">
    <location>
        <begin position="1"/>
        <end position="32"/>
    </location>
</feature>
<sequence precursor="true">MRRNSQQSRSRILIGSGLLILLALHGTSTAFAQDFTPRFGHHTQTPENGVDENFSDFRAFIPFGDEDLLLFFDTRLLVDHNSEFGFNLGTGLRGQLGLDGFWGINVFTDQRRTAFSTYRQVGFGWELMFERLQFRNNFYVPVGRDRTILSTGLGGSGTGTLLFENNSLLFDTLIGQKSQIEQSLRGFDCEVGGELAEDLIDGTTISGYLGAYYYDNPGLTDAPGISGRLNTNFSNSVVLNLGIQHDRFFKTQITFGATLYTDILKRDRPAFRRSSYALMNDPVYRKSAITVAQGIIGPPPVQGHVTLINPDGSALRVVHVNSAAPHGGDGTYENPLNILGDIFANSQTGDNVYLYSGSTFSGEGTLQLQDGQRLFGEGGNFASKVNTLQLGSVALPAGNGLGGMIPIIKNSTNNAIELANNTLVSNLSIIDPTTGAGILGNNVASSVIDNVMISTTADNVAGIHLQGTSVVTVDHDSKITTNGKDAYGILVQNTSRATVDNSSTITTHGDTAYGIFTQDTSAVMVDHGSSITTNGLNAYGIHTVDSSQATVDNGGSITTHGHSAYGIYTLNSSKATLTNNSNITTNGLDAFGIYAHDSSTITVDNNSNITTNGDGSDGIYTQGTVVKVEHGSNITTNGDNAFGISLIGSSQATINHSSSITTHGNTAYGIYTQDTSEVTVDNGSSITTHGNTAYGIYALNSSRVSVFNGSNITTSGEDAIGIYALNSSRVFLSSFFDAGTSIITHGENAYGILSRDDTYLEISNSSITTNGNGGFGIFHFHNSEVDIGQGSNITANGLNTNAIVSQGESRIRITDSSTVFSDTGIGIQASDNANLTVLGSEIIAPNDVSILAEANHGFQMVTIEVLGNVLGNPAGTGSIRLHTGLVTRINVTGAGNITELATANGISPANIFITGHGNIDFFP</sequence>
<evidence type="ECO:0000313" key="3">
    <source>
        <dbReference type="EMBL" id="QDU11487.1"/>
    </source>
</evidence>
<dbReference type="SUPFAM" id="SSF51126">
    <property type="entry name" value="Pectin lyase-like"/>
    <property type="match status" value="2"/>
</dbReference>
<dbReference type="Gene3D" id="2.160.20.20">
    <property type="match status" value="1"/>
</dbReference>
<dbReference type="RefSeq" id="WP_145179269.1">
    <property type="nucleotide sequence ID" value="NZ_CP037422.1"/>
</dbReference>
<evidence type="ECO:0000256" key="1">
    <source>
        <dbReference type="SAM" id="SignalP"/>
    </source>
</evidence>
<dbReference type="Proteomes" id="UP000318384">
    <property type="component" value="Chromosome"/>
</dbReference>
<dbReference type="Gene3D" id="2.40.160.160">
    <property type="entry name" value="Inverse autotransporter, beta-domain"/>
    <property type="match status" value="1"/>
</dbReference>
<reference evidence="3 4" key="1">
    <citation type="submission" date="2019-03" db="EMBL/GenBank/DDBJ databases">
        <title>Deep-cultivation of Planctomycetes and their phenomic and genomic characterization uncovers novel biology.</title>
        <authorList>
            <person name="Wiegand S."/>
            <person name="Jogler M."/>
            <person name="Boedeker C."/>
            <person name="Pinto D."/>
            <person name="Vollmers J."/>
            <person name="Rivas-Marin E."/>
            <person name="Kohn T."/>
            <person name="Peeters S.H."/>
            <person name="Heuer A."/>
            <person name="Rast P."/>
            <person name="Oberbeckmann S."/>
            <person name="Bunk B."/>
            <person name="Jeske O."/>
            <person name="Meyerdierks A."/>
            <person name="Storesund J.E."/>
            <person name="Kallscheuer N."/>
            <person name="Luecker S."/>
            <person name="Lage O.M."/>
            <person name="Pohl T."/>
            <person name="Merkel B.J."/>
            <person name="Hornburger P."/>
            <person name="Mueller R.-W."/>
            <person name="Bruemmer F."/>
            <person name="Labrenz M."/>
            <person name="Spormann A.M."/>
            <person name="Op den Camp H."/>
            <person name="Overmann J."/>
            <person name="Amann R."/>
            <person name="Jetten M.S.M."/>
            <person name="Mascher T."/>
            <person name="Medema M.H."/>
            <person name="Devos D.P."/>
            <person name="Kaster A.-K."/>
            <person name="Ovreas L."/>
            <person name="Rohde M."/>
            <person name="Galperin M.Y."/>
            <person name="Jogler C."/>
        </authorList>
    </citation>
    <scope>NUCLEOTIDE SEQUENCE [LARGE SCALE GENOMIC DNA]</scope>
    <source>
        <strain evidence="3 4">V202</strain>
    </source>
</reference>
<dbReference type="InterPro" id="IPR011050">
    <property type="entry name" value="Pectin_lyase_fold/virulence"/>
</dbReference>
<dbReference type="InterPro" id="IPR012332">
    <property type="entry name" value="Autotransporter_pectin_lyase_C"/>
</dbReference>
<keyword evidence="1" id="KW-0732">Signal</keyword>
<dbReference type="Pfam" id="PF11924">
    <property type="entry name" value="IAT_beta"/>
    <property type="match status" value="1"/>
</dbReference>
<evidence type="ECO:0000259" key="2">
    <source>
        <dbReference type="Pfam" id="PF11924"/>
    </source>
</evidence>
<dbReference type="EMBL" id="CP037422">
    <property type="protein sequence ID" value="QDU11487.1"/>
    <property type="molecule type" value="Genomic_DNA"/>
</dbReference>
<dbReference type="AlphaFoldDB" id="A0A517X1V5"/>
<accession>A0A517X1V5</accession>
<dbReference type="InterPro" id="IPR024519">
    <property type="entry name" value="IAT_beta"/>
</dbReference>
<gene>
    <name evidence="3" type="ORF">V202x_49100</name>
</gene>
<evidence type="ECO:0000313" key="4">
    <source>
        <dbReference type="Proteomes" id="UP000318384"/>
    </source>
</evidence>